<dbReference type="AlphaFoldDB" id="A0A562LBW2"/>
<gene>
    <name evidence="1" type="ORF">IP90_01167</name>
</gene>
<sequence length="426" mass="45879">MAAESQPPNHWSGRKRALSAALLVSLLLALLAAYWFTRPARVSAFILDRAGAALGLEITAGGASEYRLLGTPMLVLRDVVARQPGADTPLLRAQRIHLALPWSTIRARGADLTVERIELDAPQLDVAELQRWLSSRPAGDTRIPTLTDGLRVSRGRVVGDGWSLDALDFDLPSLYPDRGVRAHVRGRFVAESVGAPFDLQVALTRPAMEAGLGLSGQVEIESRDWQLAVKPIVGARLHSGAAGFELQRMKLGAIARYRSGDTNLPFVLGIAGPLRYHDSKLQLEPLGSIVRGQGPIPTLRAHGRLSFGDALSLRLTGSMADWPESWPVLPAPIGASASPLPFALDYTGEPDFSEVVTLQLQRDETRFSGRFRLSDVTAWLDANTSASPLPPLDGHLVTPTLEVADAKLEGVEIEIDDPAVADPAVQ</sequence>
<dbReference type="Proteomes" id="UP000315167">
    <property type="component" value="Unassembled WGS sequence"/>
</dbReference>
<accession>A0A562LBW2</accession>
<proteinExistence type="predicted"/>
<evidence type="ECO:0000313" key="1">
    <source>
        <dbReference type="EMBL" id="TWI05025.1"/>
    </source>
</evidence>
<keyword evidence="2" id="KW-1185">Reference proteome</keyword>
<name>A0A562LBW2_9GAMM</name>
<evidence type="ECO:0000313" key="2">
    <source>
        <dbReference type="Proteomes" id="UP000315167"/>
    </source>
</evidence>
<organism evidence="1 2">
    <name type="scientific">Luteimonas cucumeris</name>
    <dbReference type="NCBI Taxonomy" id="985012"/>
    <lineage>
        <taxon>Bacteria</taxon>
        <taxon>Pseudomonadati</taxon>
        <taxon>Pseudomonadota</taxon>
        <taxon>Gammaproteobacteria</taxon>
        <taxon>Lysobacterales</taxon>
        <taxon>Lysobacteraceae</taxon>
        <taxon>Luteimonas</taxon>
    </lineage>
</organism>
<comment type="caution">
    <text evidence="1">The sequence shown here is derived from an EMBL/GenBank/DDBJ whole genome shotgun (WGS) entry which is preliminary data.</text>
</comment>
<dbReference type="EMBL" id="VLKN01000002">
    <property type="protein sequence ID" value="TWI05025.1"/>
    <property type="molecule type" value="Genomic_DNA"/>
</dbReference>
<evidence type="ECO:0008006" key="3">
    <source>
        <dbReference type="Google" id="ProtNLM"/>
    </source>
</evidence>
<reference evidence="1 2" key="1">
    <citation type="journal article" date="2015" name="Stand. Genomic Sci.">
        <title>Genomic Encyclopedia of Bacterial and Archaeal Type Strains, Phase III: the genomes of soil and plant-associated and newly described type strains.</title>
        <authorList>
            <person name="Whitman W.B."/>
            <person name="Woyke T."/>
            <person name="Klenk H.P."/>
            <person name="Zhou Y."/>
            <person name="Lilburn T.G."/>
            <person name="Beck B.J."/>
            <person name="De Vos P."/>
            <person name="Vandamme P."/>
            <person name="Eisen J.A."/>
            <person name="Garrity G."/>
            <person name="Hugenholtz P."/>
            <person name="Kyrpides N.C."/>
        </authorList>
    </citation>
    <scope>NUCLEOTIDE SEQUENCE [LARGE SCALE GENOMIC DNA]</scope>
    <source>
        <strain evidence="1 2">CGMCC 1.10821</strain>
    </source>
</reference>
<dbReference type="RefSeq" id="WP_144898664.1">
    <property type="nucleotide sequence ID" value="NZ_VLKN01000002.1"/>
</dbReference>
<protein>
    <recommendedName>
        <fullName evidence="3">AsmA protein</fullName>
    </recommendedName>
</protein>
<dbReference type="OrthoDB" id="5965899at2"/>